<feature type="transmembrane region" description="Helical" evidence="6">
    <location>
        <begin position="21"/>
        <end position="39"/>
    </location>
</feature>
<gene>
    <name evidence="7" type="ORF">LX81_02821</name>
</gene>
<feature type="transmembrane region" description="Helical" evidence="6">
    <location>
        <begin position="245"/>
        <end position="272"/>
    </location>
</feature>
<dbReference type="PANTHER" id="PTHR21716">
    <property type="entry name" value="TRANSMEMBRANE PROTEIN"/>
    <property type="match status" value="1"/>
</dbReference>
<dbReference type="RefSeq" id="WP_234822617.1">
    <property type="nucleotide sequence ID" value="NZ_QKZL01000013.1"/>
</dbReference>
<feature type="transmembrane region" description="Helical" evidence="6">
    <location>
        <begin position="316"/>
        <end position="343"/>
    </location>
</feature>
<feature type="transmembrane region" description="Helical" evidence="6">
    <location>
        <begin position="45"/>
        <end position="62"/>
    </location>
</feature>
<evidence type="ECO:0000313" key="8">
    <source>
        <dbReference type="Proteomes" id="UP000248916"/>
    </source>
</evidence>
<protein>
    <submittedName>
        <fullName evidence="7">Putative PurR-regulated permease PerM</fullName>
    </submittedName>
</protein>
<evidence type="ECO:0000256" key="1">
    <source>
        <dbReference type="ARBA" id="ARBA00004141"/>
    </source>
</evidence>
<evidence type="ECO:0000313" key="7">
    <source>
        <dbReference type="EMBL" id="PZX14447.1"/>
    </source>
</evidence>
<organism evidence="7 8">
    <name type="scientific">Palleronia aestuarii</name>
    <dbReference type="NCBI Taxonomy" id="568105"/>
    <lineage>
        <taxon>Bacteria</taxon>
        <taxon>Pseudomonadati</taxon>
        <taxon>Pseudomonadota</taxon>
        <taxon>Alphaproteobacteria</taxon>
        <taxon>Rhodobacterales</taxon>
        <taxon>Roseobacteraceae</taxon>
        <taxon>Palleronia</taxon>
    </lineage>
</organism>
<keyword evidence="5 6" id="KW-0472">Membrane</keyword>
<accession>A0A2W7N8C5</accession>
<dbReference type="Proteomes" id="UP000248916">
    <property type="component" value="Unassembled WGS sequence"/>
</dbReference>
<keyword evidence="8" id="KW-1185">Reference proteome</keyword>
<dbReference type="EMBL" id="QKZL01000013">
    <property type="protein sequence ID" value="PZX14447.1"/>
    <property type="molecule type" value="Genomic_DNA"/>
</dbReference>
<feature type="transmembrane region" description="Helical" evidence="6">
    <location>
        <begin position="279"/>
        <end position="296"/>
    </location>
</feature>
<evidence type="ECO:0000256" key="6">
    <source>
        <dbReference type="SAM" id="Phobius"/>
    </source>
</evidence>
<evidence type="ECO:0000256" key="3">
    <source>
        <dbReference type="ARBA" id="ARBA00022692"/>
    </source>
</evidence>
<dbReference type="Pfam" id="PF01594">
    <property type="entry name" value="AI-2E_transport"/>
    <property type="match status" value="1"/>
</dbReference>
<feature type="transmembrane region" description="Helical" evidence="6">
    <location>
        <begin position="161"/>
        <end position="181"/>
    </location>
</feature>
<evidence type="ECO:0000256" key="5">
    <source>
        <dbReference type="ARBA" id="ARBA00023136"/>
    </source>
</evidence>
<comment type="subcellular location">
    <subcellularLocation>
        <location evidence="1">Membrane</location>
        <topology evidence="1">Multi-pass membrane protein</topology>
    </subcellularLocation>
</comment>
<dbReference type="AlphaFoldDB" id="A0A2W7N8C5"/>
<keyword evidence="4 6" id="KW-1133">Transmembrane helix</keyword>
<dbReference type="GO" id="GO:0055085">
    <property type="term" value="P:transmembrane transport"/>
    <property type="evidence" value="ECO:0007669"/>
    <property type="project" value="TreeGrafter"/>
</dbReference>
<evidence type="ECO:0000256" key="2">
    <source>
        <dbReference type="ARBA" id="ARBA00009773"/>
    </source>
</evidence>
<reference evidence="7 8" key="1">
    <citation type="submission" date="2018-06" db="EMBL/GenBank/DDBJ databases">
        <title>Genomic Encyclopedia of Archaeal and Bacterial Type Strains, Phase II (KMG-II): from individual species to whole genera.</title>
        <authorList>
            <person name="Goeker M."/>
        </authorList>
    </citation>
    <scope>NUCLEOTIDE SEQUENCE [LARGE SCALE GENOMIC DNA]</scope>
    <source>
        <strain evidence="7 8">DSM 22009</strain>
    </source>
</reference>
<dbReference type="GO" id="GO:0016020">
    <property type="term" value="C:membrane"/>
    <property type="evidence" value="ECO:0007669"/>
    <property type="project" value="UniProtKB-SubCell"/>
</dbReference>
<name>A0A2W7N8C5_9RHOB</name>
<feature type="transmembrane region" description="Helical" evidence="6">
    <location>
        <begin position="74"/>
        <end position="97"/>
    </location>
</feature>
<evidence type="ECO:0000256" key="4">
    <source>
        <dbReference type="ARBA" id="ARBA00022989"/>
    </source>
</evidence>
<dbReference type="PANTHER" id="PTHR21716:SF16">
    <property type="entry name" value="BLL1467 PROTEIN"/>
    <property type="match status" value="1"/>
</dbReference>
<proteinExistence type="inferred from homology"/>
<comment type="similarity">
    <text evidence="2">Belongs to the autoinducer-2 exporter (AI-2E) (TC 2.A.86) family.</text>
</comment>
<sequence length="376" mass="40765">MNDASDKLDTSDTSTLRQMRSIPRWAGIAIFIYATIYTLSYAKSFLVPVVLAFLLTLVFSPIRRVFDRRGIPSALTSALIVLGLLVVSTVILGTLAMPVAGWIDRAPMITEQIREQISEVSGALSGILEATKRLTELGAPGDDVERVVTAEGGYATDLATLIPGIVAQIVFTLVLLFFLLASGDMFYEKLVHVIPRFRDKRRAMTAMRDIERRLSRYLFTITVINVSLGICVGLAMWWLGMPSPAIFGMIAFLFNYVPYLGALAGIVVATAVALVSFDGIFLGCAVGGAYLALTSIEGQLITPYFVGRSLRLNTVVVFLAVSFWAWLWSAVGMVVAVPLLAALRTVAAHVDGMGAIADFLGERHSEVQDESEADTS</sequence>
<comment type="caution">
    <text evidence="7">The sequence shown here is derived from an EMBL/GenBank/DDBJ whole genome shotgun (WGS) entry which is preliminary data.</text>
</comment>
<feature type="transmembrane region" description="Helical" evidence="6">
    <location>
        <begin position="217"/>
        <end position="239"/>
    </location>
</feature>
<keyword evidence="3 6" id="KW-0812">Transmembrane</keyword>
<dbReference type="InterPro" id="IPR002549">
    <property type="entry name" value="AI-2E-like"/>
</dbReference>